<evidence type="ECO:0000313" key="9">
    <source>
        <dbReference type="EMBL" id="RXF72954.1"/>
    </source>
</evidence>
<dbReference type="Pfam" id="PF02852">
    <property type="entry name" value="Pyr_redox_dim"/>
    <property type="match status" value="1"/>
</dbReference>
<dbReference type="InterPro" id="IPR001100">
    <property type="entry name" value="Pyr_nuc-diS_OxRdtase"/>
</dbReference>
<keyword evidence="5" id="KW-0547">Nucleotide-binding</keyword>
<dbReference type="SUPFAM" id="SSF55424">
    <property type="entry name" value="FAD/NAD-linked reductases, dimerisation (C-terminal) domain"/>
    <property type="match status" value="1"/>
</dbReference>
<feature type="binding site" evidence="5">
    <location>
        <position position="267"/>
    </location>
    <ligand>
        <name>NAD(+)</name>
        <dbReference type="ChEBI" id="CHEBI:57540"/>
    </ligand>
</feature>
<dbReference type="InterPro" id="IPR016156">
    <property type="entry name" value="FAD/NAD-linked_Rdtase_dimer_sf"/>
</dbReference>
<dbReference type="GO" id="GO:0050660">
    <property type="term" value="F:flavin adenine dinucleotide binding"/>
    <property type="evidence" value="ECO:0007669"/>
    <property type="project" value="TreeGrafter"/>
</dbReference>
<dbReference type="GO" id="GO:0003955">
    <property type="term" value="F:NAD(P)H dehydrogenase (quinone) activity"/>
    <property type="evidence" value="ECO:0007669"/>
    <property type="project" value="TreeGrafter"/>
</dbReference>
<feature type="domain" description="Pyridine nucleotide-disulphide oxidoreductase dimerisation" evidence="7">
    <location>
        <begin position="346"/>
        <end position="450"/>
    </location>
</feature>
<proteinExistence type="inferred from homology"/>
<comment type="caution">
    <text evidence="9">The sequence shown here is derived from an EMBL/GenBank/DDBJ whole genome shotgun (WGS) entry which is preliminary data.</text>
</comment>
<dbReference type="OrthoDB" id="9776382at2"/>
<dbReference type="PANTHER" id="PTHR43014:SF2">
    <property type="entry name" value="MERCURIC REDUCTASE"/>
    <property type="match status" value="1"/>
</dbReference>
<dbReference type="Gene3D" id="3.50.50.60">
    <property type="entry name" value="FAD/NAD(P)-binding domain"/>
    <property type="match status" value="2"/>
</dbReference>
<keyword evidence="10" id="KW-1185">Reference proteome</keyword>
<dbReference type="AlphaFoldDB" id="A0A4Q0MHN8"/>
<dbReference type="PANTHER" id="PTHR43014">
    <property type="entry name" value="MERCURIC REDUCTASE"/>
    <property type="match status" value="1"/>
</dbReference>
<feature type="binding site" evidence="5">
    <location>
        <begin position="177"/>
        <end position="184"/>
    </location>
    <ligand>
        <name>NAD(+)</name>
        <dbReference type="ChEBI" id="CHEBI:57540"/>
    </ligand>
</feature>
<feature type="disulfide bond" description="Redox-active" evidence="6">
    <location>
        <begin position="42"/>
        <end position="47"/>
    </location>
</feature>
<name>A0A4Q0MHN8_9HYPH</name>
<feature type="binding site" evidence="5">
    <location>
        <position position="308"/>
    </location>
    <ligand>
        <name>FAD</name>
        <dbReference type="ChEBI" id="CHEBI:57692"/>
    </ligand>
</feature>
<evidence type="ECO:0000313" key="10">
    <source>
        <dbReference type="Proteomes" id="UP000289708"/>
    </source>
</evidence>
<keyword evidence="5" id="KW-0520">NAD</keyword>
<dbReference type="Proteomes" id="UP000289708">
    <property type="component" value="Unassembled WGS sequence"/>
</dbReference>
<sequence>MSTSYDAIVVGAGQAGPSMAVRLATAGMSVAIVERHLVGGTCVNVGCTPTKAMVASAYAAHLARRAGELGVTIPGGVAVDMAAVKARKDRIAGNSRRNNETWLESTNRLTLIRGHARFVGPGEIAVGGETLTAPRIFLNVGGRAATPDMPGLSEIDYLTNSTILDLDEVPRRLIVIGGSYIGLEFAQMFRRFGAEVVVVETAPRIIAREDEEVSAAVQKILEEDGVAFRLNASCIGFERRDGEIAAMVDCTAGAPEETGSHVLLAVGRRPNTDDLGLERAGVETDARGYIVVDDELQTNVDGIWALGDCNGRGAFTHTAYNDFEIVAANLLDGDRRRLSDRFPVYALYTDPPLGRVGMTEAQARAAGRRIKVATRPMSRVGRALEKGESKGFMKAVVDADTDAILGAAVLGVGGDEAIHGLLYAMQGGMRADVIRRTTPIHPTVAELFPTLMGDLAEA</sequence>
<evidence type="ECO:0000256" key="5">
    <source>
        <dbReference type="PIRSR" id="PIRSR000350-3"/>
    </source>
</evidence>
<evidence type="ECO:0000256" key="6">
    <source>
        <dbReference type="PIRSR" id="PIRSR000350-4"/>
    </source>
</evidence>
<keyword evidence="3 5" id="KW-0274">FAD</keyword>
<keyword evidence="2" id="KW-0285">Flavoprotein</keyword>
<dbReference type="Pfam" id="PF07992">
    <property type="entry name" value="Pyr_redox_2"/>
    <property type="match status" value="1"/>
</dbReference>
<dbReference type="InterPro" id="IPR023753">
    <property type="entry name" value="FAD/NAD-binding_dom"/>
</dbReference>
<dbReference type="EMBL" id="RYFI01000011">
    <property type="protein sequence ID" value="RXF72954.1"/>
    <property type="molecule type" value="Genomic_DNA"/>
</dbReference>
<feature type="binding site" evidence="5">
    <location>
        <position position="200"/>
    </location>
    <ligand>
        <name>NAD(+)</name>
        <dbReference type="ChEBI" id="CHEBI:57540"/>
    </ligand>
</feature>
<dbReference type="PRINTS" id="PR00411">
    <property type="entry name" value="PNDRDTASEI"/>
</dbReference>
<evidence type="ECO:0000256" key="3">
    <source>
        <dbReference type="ARBA" id="ARBA00022827"/>
    </source>
</evidence>
<dbReference type="RefSeq" id="WP_128777814.1">
    <property type="nucleotide sequence ID" value="NZ_RYFI01000011.1"/>
</dbReference>
<dbReference type="PIRSF" id="PIRSF000350">
    <property type="entry name" value="Mercury_reductase_MerA"/>
    <property type="match status" value="1"/>
</dbReference>
<gene>
    <name evidence="9" type="ORF">EK403_12480</name>
</gene>
<comment type="similarity">
    <text evidence="1">Belongs to the class-I pyridine nucleotide-disulfide oxidoreductase family.</text>
</comment>
<dbReference type="InterPro" id="IPR036188">
    <property type="entry name" value="FAD/NAD-bd_sf"/>
</dbReference>
<evidence type="ECO:0000259" key="8">
    <source>
        <dbReference type="Pfam" id="PF07992"/>
    </source>
</evidence>
<feature type="domain" description="FAD/NAD(P)-binding" evidence="8">
    <location>
        <begin position="5"/>
        <end position="321"/>
    </location>
</feature>
<evidence type="ECO:0000256" key="1">
    <source>
        <dbReference type="ARBA" id="ARBA00007532"/>
    </source>
</evidence>
<feature type="active site" description="Proton acceptor" evidence="4">
    <location>
        <position position="441"/>
    </location>
</feature>
<dbReference type="SUPFAM" id="SSF51905">
    <property type="entry name" value="FAD/NAD(P)-binding domain"/>
    <property type="match status" value="1"/>
</dbReference>
<evidence type="ECO:0000259" key="7">
    <source>
        <dbReference type="Pfam" id="PF02852"/>
    </source>
</evidence>
<organism evidence="9 10">
    <name type="scientific">Hansschlegelia zhihuaiae</name>
    <dbReference type="NCBI Taxonomy" id="405005"/>
    <lineage>
        <taxon>Bacteria</taxon>
        <taxon>Pseudomonadati</taxon>
        <taxon>Pseudomonadota</taxon>
        <taxon>Alphaproteobacteria</taxon>
        <taxon>Hyphomicrobiales</taxon>
        <taxon>Methylopilaceae</taxon>
        <taxon>Hansschlegelia</taxon>
    </lineage>
</organism>
<dbReference type="InterPro" id="IPR004099">
    <property type="entry name" value="Pyr_nucl-diS_OxRdtase_dimer"/>
</dbReference>
<evidence type="ECO:0000256" key="2">
    <source>
        <dbReference type="ARBA" id="ARBA00022630"/>
    </source>
</evidence>
<comment type="cofactor">
    <cofactor evidence="5">
        <name>FAD</name>
        <dbReference type="ChEBI" id="CHEBI:57692"/>
    </cofactor>
    <text evidence="5">Binds 1 FAD per subunit.</text>
</comment>
<evidence type="ECO:0000256" key="4">
    <source>
        <dbReference type="PIRSR" id="PIRSR000350-2"/>
    </source>
</evidence>
<protein>
    <submittedName>
        <fullName evidence="9">FAD-containing oxidoreductase</fullName>
    </submittedName>
</protein>
<dbReference type="Gene3D" id="3.30.390.30">
    <property type="match status" value="1"/>
</dbReference>
<feature type="binding site" evidence="5">
    <location>
        <position position="51"/>
    </location>
    <ligand>
        <name>FAD</name>
        <dbReference type="ChEBI" id="CHEBI:57692"/>
    </ligand>
</feature>
<accession>A0A4Q0MHN8</accession>
<reference evidence="9 10" key="1">
    <citation type="submission" date="2018-12" db="EMBL/GenBank/DDBJ databases">
        <title>bacterium Hansschlegelia zhihuaiae S113.</title>
        <authorList>
            <person name="He J."/>
        </authorList>
    </citation>
    <scope>NUCLEOTIDE SEQUENCE [LARGE SCALE GENOMIC DNA]</scope>
    <source>
        <strain evidence="9 10">S 113</strain>
    </source>
</reference>
<dbReference type="PRINTS" id="PR00368">
    <property type="entry name" value="FADPNR"/>
</dbReference>
<dbReference type="NCBIfam" id="NF004992">
    <property type="entry name" value="PRK06370.1-4"/>
    <property type="match status" value="1"/>
</dbReference>